<feature type="domain" description="Anaphase-promoting complex subunit 5" evidence="8">
    <location>
        <begin position="285"/>
        <end position="374"/>
    </location>
</feature>
<comment type="caution">
    <text evidence="9">The sequence shown here is derived from an EMBL/GenBank/DDBJ whole genome shotgun (WGS) entry which is preliminary data.</text>
</comment>
<evidence type="ECO:0000256" key="6">
    <source>
        <dbReference type="ARBA" id="ARBA00023306"/>
    </source>
</evidence>
<evidence type="ECO:0000313" key="9">
    <source>
        <dbReference type="EMBL" id="KAL3232675.1"/>
    </source>
</evidence>
<evidence type="ECO:0000313" key="10">
    <source>
        <dbReference type="Proteomes" id="UP001623330"/>
    </source>
</evidence>
<evidence type="ECO:0000256" key="4">
    <source>
        <dbReference type="ARBA" id="ARBA00022776"/>
    </source>
</evidence>
<feature type="transmembrane region" description="Helical" evidence="7">
    <location>
        <begin position="9"/>
        <end position="28"/>
    </location>
</feature>
<sequence length="658" mass="75971">MLETCRIKVSYTLTAYDLTILVLIYMYIFEDIKIPLAVFLHLIPDYEDAMEDLLLVQLAPKTDNTVQPVLPFLQDVIKYLEETGHDDIILPLVSHLRDIDGLDLINNLVWVLDKECLIRGGKSSKKLTNTSNHVKKIAKKSVLGVYIRYCFKKYISGGFEDREELWKSFQNYMKLFEYDPIAQNYSTEKERYEFYYLSPSSTSTVVLNTTESKEDAHSINFFKYMITQKNADSTCEIGISPDQLNVYLNWEVTNVYNSKHYGSKEIQSLLGMLSLNDIAKFPGIYFLRYLMAVIDNRYQEALDSIHNYFDYTLTQSSENCFHISLLYLATFHAAFNDCDSAMKAFEEATKIARENKDTTTLNVIMIWVISFIEKHPEYADKFYVTVEQIVRYLKCSPETENTLIFQNAYRFDALLSLFNSVNSITVFEATLKYMFIVLQETTKHTRSTSLFDYCSGMWGNYGQFAISNTYRQLSNEKNDNNFQTSLNGTIEALKDRQYEIVNSFLSSKKVACLSFQHRLDVILLNVQYLISVGEYSSAIKLIEDSLDKYSLYIFNSKWLYLLQLEKARILIDTHTSVRAIPLIEKLLDKAVDNRDSYSASKTVILLVEALRNIGKAQEATQLIQANLGIILQYEDLVDQAVAIVKQIKTLDNRQIATQ</sequence>
<dbReference type="Proteomes" id="UP001623330">
    <property type="component" value="Unassembled WGS sequence"/>
</dbReference>
<keyword evidence="10" id="KW-1185">Reference proteome</keyword>
<dbReference type="PANTHER" id="PTHR12830:SF9">
    <property type="entry name" value="ANAPHASE-PROMOTING COMPLEX SUBUNIT 5"/>
    <property type="match status" value="1"/>
</dbReference>
<keyword evidence="5" id="KW-0833">Ubl conjugation pathway</keyword>
<evidence type="ECO:0000256" key="5">
    <source>
        <dbReference type="ARBA" id="ARBA00022786"/>
    </source>
</evidence>
<comment type="similarity">
    <text evidence="1">Belongs to the APC5 family.</text>
</comment>
<keyword evidence="7" id="KW-0812">Transmembrane</keyword>
<evidence type="ECO:0000256" key="1">
    <source>
        <dbReference type="ARBA" id="ARBA00007450"/>
    </source>
</evidence>
<organism evidence="9 10">
    <name type="scientific">Nakaseomyces bracarensis</name>
    <dbReference type="NCBI Taxonomy" id="273131"/>
    <lineage>
        <taxon>Eukaryota</taxon>
        <taxon>Fungi</taxon>
        <taxon>Dikarya</taxon>
        <taxon>Ascomycota</taxon>
        <taxon>Saccharomycotina</taxon>
        <taxon>Saccharomycetes</taxon>
        <taxon>Saccharomycetales</taxon>
        <taxon>Saccharomycetaceae</taxon>
        <taxon>Nakaseomyces</taxon>
    </lineage>
</organism>
<protein>
    <recommendedName>
        <fullName evidence="2">Anaphase-promoting complex subunit 5</fullName>
    </recommendedName>
</protein>
<dbReference type="PANTHER" id="PTHR12830">
    <property type="entry name" value="ANAPHASE-PROMOTING COMPLEX SUBUNIT 5"/>
    <property type="match status" value="1"/>
</dbReference>
<name>A0ABR4NVB2_9SACH</name>
<keyword evidence="3" id="KW-0132">Cell division</keyword>
<proteinExistence type="inferred from homology"/>
<keyword evidence="6" id="KW-0131">Cell cycle</keyword>
<evidence type="ECO:0000259" key="8">
    <source>
        <dbReference type="Pfam" id="PF12862"/>
    </source>
</evidence>
<accession>A0ABR4NVB2</accession>
<dbReference type="EMBL" id="JBEVYD010000005">
    <property type="protein sequence ID" value="KAL3232675.1"/>
    <property type="molecule type" value="Genomic_DNA"/>
</dbReference>
<keyword evidence="7" id="KW-0472">Membrane</keyword>
<evidence type="ECO:0000256" key="3">
    <source>
        <dbReference type="ARBA" id="ARBA00022618"/>
    </source>
</evidence>
<dbReference type="Pfam" id="PF12862">
    <property type="entry name" value="ANAPC5"/>
    <property type="match status" value="1"/>
</dbReference>
<reference evidence="9 10" key="1">
    <citation type="submission" date="2024-05" db="EMBL/GenBank/DDBJ databases">
        <title>Long read based assembly of the Candida bracarensis genome reveals expanded adhesin content.</title>
        <authorList>
            <person name="Marcet-Houben M."/>
            <person name="Ksiezopolska E."/>
            <person name="Gabaldon T."/>
        </authorList>
    </citation>
    <scope>NUCLEOTIDE SEQUENCE [LARGE SCALE GENOMIC DNA]</scope>
    <source>
        <strain evidence="9 10">CBM6</strain>
    </source>
</reference>
<keyword evidence="4" id="KW-0498">Mitosis</keyword>
<evidence type="ECO:0000256" key="7">
    <source>
        <dbReference type="SAM" id="Phobius"/>
    </source>
</evidence>
<evidence type="ECO:0000256" key="2">
    <source>
        <dbReference type="ARBA" id="ARBA00016066"/>
    </source>
</evidence>
<dbReference type="InterPro" id="IPR026000">
    <property type="entry name" value="Apc5_dom"/>
</dbReference>
<gene>
    <name evidence="9" type="ORF">RNJ44_04591</name>
</gene>
<dbReference type="InterPro" id="IPR037679">
    <property type="entry name" value="Apc5"/>
</dbReference>
<keyword evidence="7" id="KW-1133">Transmembrane helix</keyword>